<feature type="region of interest" description="Disordered" evidence="1">
    <location>
        <begin position="88"/>
        <end position="108"/>
    </location>
</feature>
<organism evidence="2 3">
    <name type="scientific">Nonomuraea rhodomycinica</name>
    <dbReference type="NCBI Taxonomy" id="1712872"/>
    <lineage>
        <taxon>Bacteria</taxon>
        <taxon>Bacillati</taxon>
        <taxon>Actinomycetota</taxon>
        <taxon>Actinomycetes</taxon>
        <taxon>Streptosporangiales</taxon>
        <taxon>Streptosporangiaceae</taxon>
        <taxon>Nonomuraea</taxon>
    </lineage>
</organism>
<dbReference type="Proteomes" id="UP000546126">
    <property type="component" value="Unassembled WGS sequence"/>
</dbReference>
<accession>A0A7Y6J1K9</accession>
<gene>
    <name evidence="2" type="ORF">HT134_43925</name>
</gene>
<keyword evidence="3" id="KW-1185">Reference proteome</keyword>
<name>A0A7Y6J1K9_9ACTN</name>
<dbReference type="AlphaFoldDB" id="A0A7Y6J1K9"/>
<dbReference type="RefSeq" id="WP_175606444.1">
    <property type="nucleotide sequence ID" value="NZ_JABWGO010000024.1"/>
</dbReference>
<reference evidence="2 3" key="1">
    <citation type="submission" date="2020-06" db="EMBL/GenBank/DDBJ databases">
        <authorList>
            <person name="Chanama M."/>
        </authorList>
    </citation>
    <scope>NUCLEOTIDE SEQUENCE [LARGE SCALE GENOMIC DNA]</scope>
    <source>
        <strain evidence="2 3">TBRC6557</strain>
    </source>
</reference>
<evidence type="ECO:0000256" key="1">
    <source>
        <dbReference type="SAM" id="MobiDB-lite"/>
    </source>
</evidence>
<sequence>MAVAVTPVQARVAFGTRARLTERLAAEKDARRAILAALFPVDPEAPAAERARVSAQARAHLRALRERGELRDSVDVLMTHAVRAELGERGWDHPWPPPPPTAPHSGRWPGSVDRAWPEVIPMRIPPELAERLQAGCVHVSMPAIVEIRALREANPGPLTPRDGAIYERYQELAAKVITPGDVLRAAVDRALATG</sequence>
<protein>
    <submittedName>
        <fullName evidence="2">Uncharacterized protein</fullName>
    </submittedName>
</protein>
<comment type="caution">
    <text evidence="2">The sequence shown here is derived from an EMBL/GenBank/DDBJ whole genome shotgun (WGS) entry which is preliminary data.</text>
</comment>
<dbReference type="EMBL" id="JABWGO010000024">
    <property type="protein sequence ID" value="NUW47004.1"/>
    <property type="molecule type" value="Genomic_DNA"/>
</dbReference>
<evidence type="ECO:0000313" key="3">
    <source>
        <dbReference type="Proteomes" id="UP000546126"/>
    </source>
</evidence>
<evidence type="ECO:0000313" key="2">
    <source>
        <dbReference type="EMBL" id="NUW47004.1"/>
    </source>
</evidence>
<proteinExistence type="predicted"/>